<reference evidence="1" key="1">
    <citation type="submission" date="2020-05" db="EMBL/GenBank/DDBJ databases">
        <authorList>
            <person name="Chiriac C."/>
            <person name="Salcher M."/>
            <person name="Ghai R."/>
            <person name="Kavagutti S V."/>
        </authorList>
    </citation>
    <scope>NUCLEOTIDE SEQUENCE</scope>
</reference>
<name>A0A6J6G288_9ZZZZ</name>
<dbReference type="EMBL" id="CAFAAM010000271">
    <property type="protein sequence ID" value="CAB4817316.1"/>
    <property type="molecule type" value="Genomic_DNA"/>
</dbReference>
<organism evidence="1">
    <name type="scientific">freshwater metagenome</name>
    <dbReference type="NCBI Taxonomy" id="449393"/>
    <lineage>
        <taxon>unclassified sequences</taxon>
        <taxon>metagenomes</taxon>
        <taxon>ecological metagenomes</taxon>
    </lineage>
</organism>
<gene>
    <name evidence="1" type="ORF">UFOPK1762_01461</name>
    <name evidence="2" type="ORF">UFOPK3010_01544</name>
</gene>
<protein>
    <submittedName>
        <fullName evidence="1">Unannotated protein</fullName>
    </submittedName>
</protein>
<accession>A0A6J6G288</accession>
<dbReference type="AlphaFoldDB" id="A0A6J6G288"/>
<evidence type="ECO:0000313" key="2">
    <source>
        <dbReference type="EMBL" id="CAB4817316.1"/>
    </source>
</evidence>
<evidence type="ECO:0000313" key="1">
    <source>
        <dbReference type="EMBL" id="CAB4593135.1"/>
    </source>
</evidence>
<dbReference type="EMBL" id="CAEZTY010000066">
    <property type="protein sequence ID" value="CAB4593135.1"/>
    <property type="molecule type" value="Genomic_DNA"/>
</dbReference>
<sequence length="206" mass="21656">MPTATSSMISMPADYSFANRPTSTATRIAGDAALRSSTGRKRLGSCVHRNIVICSCLKTSRFPGIPNSSNTDDLASGSKETSIGHFHAIAIGELRFQSGVAMPTAMNTASALSPNSANSPHEISLNSIFIARTSTTSPSIATQMAARERCAASLLSSTRGSTPDQCLRLSVITHSKMPILSMVHSQPTSSVKPSTKPVAGFIRSSR</sequence>
<proteinExistence type="predicted"/>